<gene>
    <name evidence="2" type="ORF">GBAR_LOCUS13385</name>
</gene>
<evidence type="ECO:0000313" key="2">
    <source>
        <dbReference type="EMBL" id="CAI8022869.1"/>
    </source>
</evidence>
<dbReference type="Proteomes" id="UP001174909">
    <property type="component" value="Unassembled WGS sequence"/>
</dbReference>
<dbReference type="InterPro" id="IPR051712">
    <property type="entry name" value="ARTD-AVP"/>
</dbReference>
<evidence type="ECO:0000259" key="1">
    <source>
        <dbReference type="PROSITE" id="PS51059"/>
    </source>
</evidence>
<dbReference type="PANTHER" id="PTHR45740:SF2">
    <property type="entry name" value="POLY [ADP-RIBOSE] POLYMERASE"/>
    <property type="match status" value="1"/>
</dbReference>
<comment type="caution">
    <text evidence="2">The sequence shown here is derived from an EMBL/GenBank/DDBJ whole genome shotgun (WGS) entry which is preliminary data.</text>
</comment>
<sequence>MKLYRRLQFEKQTMSEEGTPHNEMLLYHTSSASVEAICGEGLDQRLSRKGRFGNGVYFRFIPTKRQTPVYCGNLQGNVTDQNEFIIYTHYRAMPAYVVEYTVP</sequence>
<dbReference type="SUPFAM" id="SSF56399">
    <property type="entry name" value="ADP-ribosylation"/>
    <property type="match status" value="1"/>
</dbReference>
<feature type="domain" description="PARP catalytic" evidence="1">
    <location>
        <begin position="1"/>
        <end position="103"/>
    </location>
</feature>
<proteinExistence type="predicted"/>
<dbReference type="PROSITE" id="PS51059">
    <property type="entry name" value="PARP_CATALYTIC"/>
    <property type="match status" value="1"/>
</dbReference>
<dbReference type="GO" id="GO:0003950">
    <property type="term" value="F:NAD+ poly-ADP-ribosyltransferase activity"/>
    <property type="evidence" value="ECO:0007669"/>
    <property type="project" value="InterPro"/>
</dbReference>
<dbReference type="PANTHER" id="PTHR45740">
    <property type="entry name" value="POLY [ADP-RIBOSE] POLYMERASE"/>
    <property type="match status" value="1"/>
</dbReference>
<dbReference type="GO" id="GO:0005634">
    <property type="term" value="C:nucleus"/>
    <property type="evidence" value="ECO:0007669"/>
    <property type="project" value="TreeGrafter"/>
</dbReference>
<organism evidence="2 3">
    <name type="scientific">Geodia barretti</name>
    <name type="common">Barrett's horny sponge</name>
    <dbReference type="NCBI Taxonomy" id="519541"/>
    <lineage>
        <taxon>Eukaryota</taxon>
        <taxon>Metazoa</taxon>
        <taxon>Porifera</taxon>
        <taxon>Demospongiae</taxon>
        <taxon>Heteroscleromorpha</taxon>
        <taxon>Tetractinellida</taxon>
        <taxon>Astrophorina</taxon>
        <taxon>Geodiidae</taxon>
        <taxon>Geodia</taxon>
    </lineage>
</organism>
<dbReference type="GO" id="GO:1990404">
    <property type="term" value="F:NAD+-protein mono-ADP-ribosyltransferase activity"/>
    <property type="evidence" value="ECO:0007669"/>
    <property type="project" value="TreeGrafter"/>
</dbReference>
<protein>
    <recommendedName>
        <fullName evidence="1">PARP catalytic domain-containing protein</fullName>
    </recommendedName>
</protein>
<evidence type="ECO:0000313" key="3">
    <source>
        <dbReference type="Proteomes" id="UP001174909"/>
    </source>
</evidence>
<accession>A0AA35WJN6</accession>
<keyword evidence="3" id="KW-1185">Reference proteome</keyword>
<name>A0AA35WJN6_GEOBA</name>
<reference evidence="2" key="1">
    <citation type="submission" date="2023-03" db="EMBL/GenBank/DDBJ databases">
        <authorList>
            <person name="Steffen K."/>
            <person name="Cardenas P."/>
        </authorList>
    </citation>
    <scope>NUCLEOTIDE SEQUENCE</scope>
</reference>
<dbReference type="InterPro" id="IPR012317">
    <property type="entry name" value="Poly(ADP-ribose)pol_cat_dom"/>
</dbReference>
<dbReference type="Gene3D" id="3.90.228.10">
    <property type="match status" value="1"/>
</dbReference>
<dbReference type="AlphaFoldDB" id="A0AA35WJN6"/>
<dbReference type="EMBL" id="CASHTH010001979">
    <property type="protein sequence ID" value="CAI8022869.1"/>
    <property type="molecule type" value="Genomic_DNA"/>
</dbReference>